<dbReference type="Proteomes" id="UP001375743">
    <property type="component" value="Unassembled WGS sequence"/>
</dbReference>
<gene>
    <name evidence="7" type="ORF">U1T56_21120</name>
</gene>
<keyword evidence="6" id="KW-0812">Transmembrane</keyword>
<name>A0ABU8XX80_9PROT</name>
<dbReference type="EC" id="2.4.-.-" evidence="7"/>
<reference evidence="7 8" key="1">
    <citation type="submission" date="2024-01" db="EMBL/GenBank/DDBJ databases">
        <title>Multi-omics insights into the function and evolution of sodium benzoate biodegradation pathways in Benzoatithermus flavus gen. nov., sp. nov. from hot spring.</title>
        <authorList>
            <person name="Hu C.-J."/>
            <person name="Li W.-J."/>
        </authorList>
    </citation>
    <scope>NUCLEOTIDE SEQUENCE [LARGE SCALE GENOMIC DNA]</scope>
    <source>
        <strain evidence="7 8">SYSU G07066</strain>
    </source>
</reference>
<dbReference type="RefSeq" id="WP_418161511.1">
    <property type="nucleotide sequence ID" value="NZ_JBBLZC010000032.1"/>
</dbReference>
<evidence type="ECO:0000256" key="5">
    <source>
        <dbReference type="ARBA" id="ARBA00023136"/>
    </source>
</evidence>
<feature type="transmembrane region" description="Helical" evidence="6">
    <location>
        <begin position="421"/>
        <end position="442"/>
    </location>
</feature>
<evidence type="ECO:0000256" key="3">
    <source>
        <dbReference type="ARBA" id="ARBA00022676"/>
    </source>
</evidence>
<dbReference type="InterPro" id="IPR029044">
    <property type="entry name" value="Nucleotide-diphossugar_trans"/>
</dbReference>
<feature type="transmembrane region" description="Helical" evidence="6">
    <location>
        <begin position="375"/>
        <end position="401"/>
    </location>
</feature>
<dbReference type="Pfam" id="PF13641">
    <property type="entry name" value="Glyco_tranf_2_3"/>
    <property type="match status" value="1"/>
</dbReference>
<accession>A0ABU8XX80</accession>
<dbReference type="PANTHER" id="PTHR22913:SF12">
    <property type="entry name" value="MANNURONAN SYNTHASE"/>
    <property type="match status" value="1"/>
</dbReference>
<dbReference type="SUPFAM" id="SSF53448">
    <property type="entry name" value="Nucleotide-diphospho-sugar transferases"/>
    <property type="match status" value="1"/>
</dbReference>
<evidence type="ECO:0000256" key="1">
    <source>
        <dbReference type="ARBA" id="ARBA00004236"/>
    </source>
</evidence>
<evidence type="ECO:0000313" key="7">
    <source>
        <dbReference type="EMBL" id="MEK0085661.1"/>
    </source>
</evidence>
<protein>
    <submittedName>
        <fullName evidence="7">Glycosyltransferase</fullName>
        <ecNumber evidence="7">2.4.-.-</ecNumber>
    </submittedName>
</protein>
<feature type="transmembrane region" description="Helical" evidence="6">
    <location>
        <begin position="28"/>
        <end position="49"/>
    </location>
</feature>
<comment type="caution">
    <text evidence="7">The sequence shown here is derived from an EMBL/GenBank/DDBJ whole genome shotgun (WGS) entry which is preliminary data.</text>
</comment>
<dbReference type="Gene3D" id="3.90.550.10">
    <property type="entry name" value="Spore Coat Polysaccharide Biosynthesis Protein SpsA, Chain A"/>
    <property type="match status" value="1"/>
</dbReference>
<keyword evidence="5 6" id="KW-0472">Membrane</keyword>
<evidence type="ECO:0000256" key="2">
    <source>
        <dbReference type="ARBA" id="ARBA00022475"/>
    </source>
</evidence>
<keyword evidence="3 7" id="KW-0328">Glycosyltransferase</keyword>
<dbReference type="GO" id="GO:0016757">
    <property type="term" value="F:glycosyltransferase activity"/>
    <property type="evidence" value="ECO:0007669"/>
    <property type="project" value="UniProtKB-KW"/>
</dbReference>
<evidence type="ECO:0000256" key="6">
    <source>
        <dbReference type="SAM" id="Phobius"/>
    </source>
</evidence>
<comment type="subcellular location">
    <subcellularLocation>
        <location evidence="1">Cell membrane</location>
    </subcellularLocation>
</comment>
<keyword evidence="8" id="KW-1185">Reference proteome</keyword>
<keyword evidence="6" id="KW-1133">Transmembrane helix</keyword>
<dbReference type="PANTHER" id="PTHR22913">
    <property type="entry name" value="HYALURONAN SYNTHASE"/>
    <property type="match status" value="1"/>
</dbReference>
<keyword evidence="4 7" id="KW-0808">Transferase</keyword>
<evidence type="ECO:0000256" key="4">
    <source>
        <dbReference type="ARBA" id="ARBA00022679"/>
    </source>
</evidence>
<evidence type="ECO:0000313" key="8">
    <source>
        <dbReference type="Proteomes" id="UP001375743"/>
    </source>
</evidence>
<sequence length="510" mass="56736">MFLALYLLLLAALALLAPAPVWDPGARSFVLIVGWIAVWRYGWGGVHLLRSLWYRAHVFPRWRRRILDLAAADPEVERALLAPEVYIVVTSYRIPVPTTEAVLAAALVEAERYRGGRVTIVTSIVEMADQRLIKDLFRLAAPPEHVRLILVRGRGTGKRDGLATALRAVARQAPAPGAVVLVMDGDTVLPPDCLARILPFFRLMPDLAALTTDEDCVVPHGGPLLRAWHQLRFTQRHLLMSSLGLSRRLITLTGRMSAYRAEIATDPAFVALIQHDRLDHWRHGPIPLLTGEDKSAAYWLLRQGRATLYVPDVTVLTIEQPPAPDLLRASTALMLRWFGNMLRASGRCLALGPARVGWFVWWCLVDQRISMWTPLIGPITAILLAFAASPAFLYAYTLWVMLTRLVQSLLLLAVRPRFSGLYPPLLYFTQLYGAFLKSWVLFRLDRQRWTRQNISWAPPLGPWRAGLRALGSSYLHLLALAALTTGVAFATGVLTPPSTSTFAAAAAALR</sequence>
<proteinExistence type="predicted"/>
<organism evidence="7 8">
    <name type="scientific">Benzoatithermus flavus</name>
    <dbReference type="NCBI Taxonomy" id="3108223"/>
    <lineage>
        <taxon>Bacteria</taxon>
        <taxon>Pseudomonadati</taxon>
        <taxon>Pseudomonadota</taxon>
        <taxon>Alphaproteobacteria</taxon>
        <taxon>Geminicoccales</taxon>
        <taxon>Geminicoccaceae</taxon>
        <taxon>Benzoatithermus</taxon>
    </lineage>
</organism>
<dbReference type="EMBL" id="JBBLZC010000032">
    <property type="protein sequence ID" value="MEK0085661.1"/>
    <property type="molecule type" value="Genomic_DNA"/>
</dbReference>
<feature type="transmembrane region" description="Helical" evidence="6">
    <location>
        <begin position="474"/>
        <end position="494"/>
    </location>
</feature>
<keyword evidence="2" id="KW-1003">Cell membrane</keyword>